<dbReference type="AlphaFoldDB" id="A0A0E9TYT8"/>
<protein>
    <submittedName>
        <fullName evidence="1">Uncharacterized protein</fullName>
    </submittedName>
</protein>
<reference evidence="1" key="2">
    <citation type="journal article" date="2015" name="Fish Shellfish Immunol.">
        <title>Early steps in the European eel (Anguilla anguilla)-Vibrio vulnificus interaction in the gills: Role of the RtxA13 toxin.</title>
        <authorList>
            <person name="Callol A."/>
            <person name="Pajuelo D."/>
            <person name="Ebbesson L."/>
            <person name="Teles M."/>
            <person name="MacKenzie S."/>
            <person name="Amaro C."/>
        </authorList>
    </citation>
    <scope>NUCLEOTIDE SEQUENCE</scope>
</reference>
<name>A0A0E9TYT8_ANGAN</name>
<proteinExistence type="predicted"/>
<organism evidence="1">
    <name type="scientific">Anguilla anguilla</name>
    <name type="common">European freshwater eel</name>
    <name type="synonym">Muraena anguilla</name>
    <dbReference type="NCBI Taxonomy" id="7936"/>
    <lineage>
        <taxon>Eukaryota</taxon>
        <taxon>Metazoa</taxon>
        <taxon>Chordata</taxon>
        <taxon>Craniata</taxon>
        <taxon>Vertebrata</taxon>
        <taxon>Euteleostomi</taxon>
        <taxon>Actinopterygii</taxon>
        <taxon>Neopterygii</taxon>
        <taxon>Teleostei</taxon>
        <taxon>Anguilliformes</taxon>
        <taxon>Anguillidae</taxon>
        <taxon>Anguilla</taxon>
    </lineage>
</organism>
<dbReference type="EMBL" id="GBXM01049935">
    <property type="protein sequence ID" value="JAH58642.1"/>
    <property type="molecule type" value="Transcribed_RNA"/>
</dbReference>
<reference evidence="1" key="1">
    <citation type="submission" date="2014-11" db="EMBL/GenBank/DDBJ databases">
        <authorList>
            <person name="Amaro Gonzalez C."/>
        </authorList>
    </citation>
    <scope>NUCLEOTIDE SEQUENCE</scope>
</reference>
<evidence type="ECO:0000313" key="1">
    <source>
        <dbReference type="EMBL" id="JAH58642.1"/>
    </source>
</evidence>
<accession>A0A0E9TYT8</accession>
<sequence length="37" mass="4174">MYFISLKPFQAGAGCSICCPVHGMFHRQRTGLKYLLV</sequence>